<dbReference type="PANTHER" id="PTHR19229">
    <property type="entry name" value="ATP-BINDING CASSETTE TRANSPORTER SUBFAMILY A ABCA"/>
    <property type="match status" value="1"/>
</dbReference>
<evidence type="ECO:0000313" key="13">
    <source>
        <dbReference type="Proteomes" id="UP000054408"/>
    </source>
</evidence>
<comment type="subcellular location">
    <subcellularLocation>
        <location evidence="1">Membrane</location>
        <topology evidence="1">Multi-pass membrane protein</topology>
    </subcellularLocation>
</comment>
<evidence type="ECO:0000256" key="5">
    <source>
        <dbReference type="ARBA" id="ARBA00022737"/>
    </source>
</evidence>
<dbReference type="STRING" id="461836.A0A0L0DBE7"/>
<dbReference type="GO" id="GO:0005319">
    <property type="term" value="F:lipid transporter activity"/>
    <property type="evidence" value="ECO:0007669"/>
    <property type="project" value="TreeGrafter"/>
</dbReference>
<name>A0A0L0DBE7_THETB</name>
<dbReference type="eggNOG" id="KOG0059">
    <property type="taxonomic scope" value="Eukaryota"/>
</dbReference>
<dbReference type="InterPro" id="IPR013525">
    <property type="entry name" value="ABC2_TM"/>
</dbReference>
<dbReference type="GO" id="GO:0140359">
    <property type="term" value="F:ABC-type transporter activity"/>
    <property type="evidence" value="ECO:0007669"/>
    <property type="project" value="InterPro"/>
</dbReference>
<dbReference type="InterPro" id="IPR003439">
    <property type="entry name" value="ABC_transporter-like_ATP-bd"/>
</dbReference>
<dbReference type="RefSeq" id="XP_013757467.1">
    <property type="nucleotide sequence ID" value="XM_013902013.1"/>
</dbReference>
<dbReference type="InterPro" id="IPR003593">
    <property type="entry name" value="AAA+_ATPase"/>
</dbReference>
<keyword evidence="13" id="KW-1185">Reference proteome</keyword>
<evidence type="ECO:0000256" key="4">
    <source>
        <dbReference type="ARBA" id="ARBA00022692"/>
    </source>
</evidence>
<evidence type="ECO:0000256" key="9">
    <source>
        <dbReference type="ARBA" id="ARBA00023136"/>
    </source>
</evidence>
<feature type="transmembrane region" description="Helical" evidence="10">
    <location>
        <begin position="386"/>
        <end position="404"/>
    </location>
</feature>
<feature type="transmembrane region" description="Helical" evidence="10">
    <location>
        <begin position="197"/>
        <end position="221"/>
    </location>
</feature>
<feature type="transmembrane region" description="Helical" evidence="10">
    <location>
        <begin position="20"/>
        <end position="38"/>
    </location>
</feature>
<comment type="similarity">
    <text evidence="2">Belongs to the ABC transporter superfamily. ABCA family.</text>
</comment>
<evidence type="ECO:0000259" key="11">
    <source>
        <dbReference type="PROSITE" id="PS50893"/>
    </source>
</evidence>
<dbReference type="OMA" id="DSHANDT"/>
<feature type="transmembrane region" description="Helical" evidence="10">
    <location>
        <begin position="314"/>
        <end position="334"/>
    </location>
</feature>
<keyword evidence="3" id="KW-0813">Transport</keyword>
<evidence type="ECO:0000256" key="8">
    <source>
        <dbReference type="ARBA" id="ARBA00022989"/>
    </source>
</evidence>
<dbReference type="GeneID" id="25565225"/>
<evidence type="ECO:0000256" key="6">
    <source>
        <dbReference type="ARBA" id="ARBA00022741"/>
    </source>
</evidence>
<evidence type="ECO:0000256" key="3">
    <source>
        <dbReference type="ARBA" id="ARBA00022448"/>
    </source>
</evidence>
<dbReference type="AlphaFoldDB" id="A0A0L0DBE7"/>
<protein>
    <submittedName>
        <fullName evidence="12">ATP-binding cassette sub-family A member 9</fullName>
    </submittedName>
</protein>
<keyword evidence="6" id="KW-0547">Nucleotide-binding</keyword>
<feature type="domain" description="ABC transporter" evidence="11">
    <location>
        <begin position="453"/>
        <end position="674"/>
    </location>
</feature>
<keyword evidence="4 10" id="KW-0812">Transmembrane</keyword>
<dbReference type="Pfam" id="PF12698">
    <property type="entry name" value="ABC2_membrane_3"/>
    <property type="match status" value="1"/>
</dbReference>
<dbReference type="InterPro" id="IPR056264">
    <property type="entry name" value="R2_ABCA1-4-like"/>
</dbReference>
<keyword evidence="5" id="KW-0677">Repeat</keyword>
<dbReference type="PROSITE" id="PS50893">
    <property type="entry name" value="ABC_TRANSPORTER_2"/>
    <property type="match status" value="1"/>
</dbReference>
<keyword evidence="9 10" id="KW-0472">Membrane</keyword>
<dbReference type="Gene3D" id="3.40.50.300">
    <property type="entry name" value="P-loop containing nucleotide triphosphate hydrolases"/>
    <property type="match status" value="1"/>
</dbReference>
<dbReference type="GO" id="GO:0016887">
    <property type="term" value="F:ATP hydrolysis activity"/>
    <property type="evidence" value="ECO:0007669"/>
    <property type="project" value="InterPro"/>
</dbReference>
<keyword evidence="7 12" id="KW-0067">ATP-binding</keyword>
<dbReference type="PANTHER" id="PTHR19229:SF36">
    <property type="entry name" value="ATP-BINDING CASSETTE SUB-FAMILY A MEMBER 2"/>
    <property type="match status" value="1"/>
</dbReference>
<dbReference type="SMART" id="SM00382">
    <property type="entry name" value="AAA"/>
    <property type="match status" value="1"/>
</dbReference>
<keyword evidence="8 10" id="KW-1133">Transmembrane helix</keyword>
<feature type="transmembrane region" description="Helical" evidence="10">
    <location>
        <begin position="280"/>
        <end position="302"/>
    </location>
</feature>
<dbReference type="GO" id="GO:0016020">
    <property type="term" value="C:membrane"/>
    <property type="evidence" value="ECO:0007669"/>
    <property type="project" value="UniProtKB-SubCell"/>
</dbReference>
<evidence type="ECO:0000256" key="10">
    <source>
        <dbReference type="SAM" id="Phobius"/>
    </source>
</evidence>
<reference evidence="12 13" key="1">
    <citation type="submission" date="2010-05" db="EMBL/GenBank/DDBJ databases">
        <title>The Genome Sequence of Thecamonas trahens ATCC 50062.</title>
        <authorList>
            <consortium name="The Broad Institute Genome Sequencing Platform"/>
            <person name="Russ C."/>
            <person name="Cuomo C."/>
            <person name="Shea T."/>
            <person name="Young S.K."/>
            <person name="Zeng Q."/>
            <person name="Koehrsen M."/>
            <person name="Haas B."/>
            <person name="Borodovsky M."/>
            <person name="Guigo R."/>
            <person name="Alvarado L."/>
            <person name="Berlin A."/>
            <person name="Bochicchio J."/>
            <person name="Borenstein D."/>
            <person name="Chapman S."/>
            <person name="Chen Z."/>
            <person name="Freedman E."/>
            <person name="Gellesch M."/>
            <person name="Goldberg J."/>
            <person name="Griggs A."/>
            <person name="Gujja S."/>
            <person name="Heilman E."/>
            <person name="Heiman D."/>
            <person name="Hepburn T."/>
            <person name="Howarth C."/>
            <person name="Jen D."/>
            <person name="Larson L."/>
            <person name="Mehta T."/>
            <person name="Park D."/>
            <person name="Pearson M."/>
            <person name="Roberts A."/>
            <person name="Saif S."/>
            <person name="Shenoy N."/>
            <person name="Sisk P."/>
            <person name="Stolte C."/>
            <person name="Sykes S."/>
            <person name="Thomson T."/>
            <person name="Walk T."/>
            <person name="White J."/>
            <person name="Yandava C."/>
            <person name="Burger G."/>
            <person name="Gray M.W."/>
            <person name="Holland P.W.H."/>
            <person name="King N."/>
            <person name="Lang F.B.F."/>
            <person name="Roger A.J."/>
            <person name="Ruiz-Trillo I."/>
            <person name="Lander E."/>
            <person name="Nusbaum C."/>
        </authorList>
    </citation>
    <scope>NUCLEOTIDE SEQUENCE [LARGE SCALE GENOMIC DNA]</scope>
    <source>
        <strain evidence="12 13">ATCC 50062</strain>
    </source>
</reference>
<evidence type="ECO:0000256" key="2">
    <source>
        <dbReference type="ARBA" id="ARBA00008869"/>
    </source>
</evidence>
<feature type="transmembrane region" description="Helical" evidence="10">
    <location>
        <begin position="346"/>
        <end position="366"/>
    </location>
</feature>
<dbReference type="Pfam" id="PF00005">
    <property type="entry name" value="ABC_tran"/>
    <property type="match status" value="1"/>
</dbReference>
<feature type="transmembrane region" description="Helical" evidence="10">
    <location>
        <begin position="256"/>
        <end position="275"/>
    </location>
</feature>
<dbReference type="InterPro" id="IPR026082">
    <property type="entry name" value="ABCA"/>
</dbReference>
<dbReference type="GO" id="GO:0005524">
    <property type="term" value="F:ATP binding"/>
    <property type="evidence" value="ECO:0007669"/>
    <property type="project" value="UniProtKB-KW"/>
</dbReference>
<dbReference type="EMBL" id="GL349457">
    <property type="protein sequence ID" value="KNC49669.1"/>
    <property type="molecule type" value="Genomic_DNA"/>
</dbReference>
<dbReference type="InterPro" id="IPR027417">
    <property type="entry name" value="P-loop_NTPase"/>
</dbReference>
<dbReference type="FunFam" id="3.40.50.300:FF:000335">
    <property type="entry name" value="ATP binding cassette subfamily A member 5"/>
    <property type="match status" value="1"/>
</dbReference>
<evidence type="ECO:0000256" key="7">
    <source>
        <dbReference type="ARBA" id="ARBA00022840"/>
    </source>
</evidence>
<proteinExistence type="inferred from homology"/>
<dbReference type="SUPFAM" id="SSF52540">
    <property type="entry name" value="P-loop containing nucleoside triphosphate hydrolases"/>
    <property type="match status" value="1"/>
</dbReference>
<sequence>MSLLALVRKNLLVASRNKRFWATLVVLPLILAVAAGLVTNSVSFLNVSPFAITSPAVWGDLSPSTKLPILLDSPVVDSIEWRKQFWSRYPHVTPAPDGVRIFANISDLAAAEFDSHANDTTFPGGYRVHNASGSLEEVTAVTVTVMYAPDSPLVLPLMVKDLVATVLAWRTGNESGPAPVLRETQAPVNNKHVDAAFTWGLFGPLMMSYAIGFFVAGYTTVIVDEKVSGTKELLLLMGCPIGTWWASFFVVHYGIWLVVAGGSLGIVYSFGLVVVTNNTVLAPVLFLLVSGAALILCSYLLSFLFDTAENCARVVRIIVSLIVILPYVLITVILHNPSSPALQTALCVLPTYALYRGWTLLGLYIYTRAPITPGTLLAAHNQLIQLIGVQLAVSLGAALAIYVLDMRSRAAATASSMVAADPESGPCELPATADADVVAEAVRVAAAECLDPLRVVGVTKAYGSGEERKVANKAVSFGIAQSEVLGILGPNGAGKSTLLKIVSRAHAPDSGAVVLDGRLGVCSQQNSLWDELTGREHLEIFAAVKGVPSAAVPAAIAELAEVTGLAEHLAARTETYSGGTKRKLALALAFLGDPPVVTLDEPSCGLDPASRHAMWSIIQALQPGKTILLTTHAMDEAEALCSRVAMLVGGELKCIGPIQHLKSKFGASVRIEVTAPDDVAVDAIQADVAAAFPAARLDHEHFGTLVYSIPRATAVLPDLLRTLLHAVVDVHNVVDYSISQSSLEQVFLRLCRQSEDDA</sequence>
<evidence type="ECO:0000313" key="12">
    <source>
        <dbReference type="EMBL" id="KNC49669.1"/>
    </source>
</evidence>
<evidence type="ECO:0000256" key="1">
    <source>
        <dbReference type="ARBA" id="ARBA00004141"/>
    </source>
</evidence>
<dbReference type="Pfam" id="PF23321">
    <property type="entry name" value="R1_ABCA1"/>
    <property type="match status" value="1"/>
</dbReference>
<dbReference type="Proteomes" id="UP000054408">
    <property type="component" value="Unassembled WGS sequence"/>
</dbReference>
<dbReference type="OrthoDB" id="10063638at2759"/>
<accession>A0A0L0DBE7</accession>
<dbReference type="CDD" id="cd03263">
    <property type="entry name" value="ABC_subfamily_A"/>
    <property type="match status" value="1"/>
</dbReference>
<organism evidence="12 13">
    <name type="scientific">Thecamonas trahens ATCC 50062</name>
    <dbReference type="NCBI Taxonomy" id="461836"/>
    <lineage>
        <taxon>Eukaryota</taxon>
        <taxon>Apusozoa</taxon>
        <taxon>Apusomonadida</taxon>
        <taxon>Apusomonadidae</taxon>
        <taxon>Thecamonas</taxon>
    </lineage>
</organism>
<gene>
    <name evidence="12" type="ORF">AMSG_05930</name>
</gene>